<dbReference type="PANTHER" id="PTHR43877">
    <property type="entry name" value="AMINOALKYLPHOSPHONATE N-ACETYLTRANSFERASE-RELATED-RELATED"/>
    <property type="match status" value="1"/>
</dbReference>
<dbReference type="Gene3D" id="3.40.630.30">
    <property type="match status" value="1"/>
</dbReference>
<organism evidence="4 5">
    <name type="scientific">Pseudomonas matsuisoli</name>
    <dbReference type="NCBI Taxonomy" id="1515666"/>
    <lineage>
        <taxon>Bacteria</taxon>
        <taxon>Pseudomonadati</taxon>
        <taxon>Pseudomonadota</taxon>
        <taxon>Gammaproteobacteria</taxon>
        <taxon>Pseudomonadales</taxon>
        <taxon>Pseudomonadaceae</taxon>
        <taxon>Pseudomonas</taxon>
    </lineage>
</organism>
<evidence type="ECO:0000313" key="4">
    <source>
        <dbReference type="EMBL" id="GGJ97963.1"/>
    </source>
</evidence>
<dbReference type="Pfam" id="PF00583">
    <property type="entry name" value="Acetyltransf_1"/>
    <property type="match status" value="1"/>
</dbReference>
<keyword evidence="2" id="KW-0012">Acyltransferase</keyword>
<dbReference type="InterPro" id="IPR000182">
    <property type="entry name" value="GNAT_dom"/>
</dbReference>
<evidence type="ECO:0000313" key="5">
    <source>
        <dbReference type="Proteomes" id="UP000635983"/>
    </source>
</evidence>
<feature type="domain" description="N-acetyltransferase" evidence="3">
    <location>
        <begin position="7"/>
        <end position="153"/>
    </location>
</feature>
<dbReference type="EMBL" id="BMPO01000005">
    <property type="protein sequence ID" value="GGJ97963.1"/>
    <property type="molecule type" value="Genomic_DNA"/>
</dbReference>
<dbReference type="InterPro" id="IPR016181">
    <property type="entry name" value="Acyl_CoA_acyltransferase"/>
</dbReference>
<dbReference type="AlphaFoldDB" id="A0A917PX70"/>
<dbReference type="PROSITE" id="PS51186">
    <property type="entry name" value="GNAT"/>
    <property type="match status" value="1"/>
</dbReference>
<evidence type="ECO:0000259" key="3">
    <source>
        <dbReference type="PROSITE" id="PS51186"/>
    </source>
</evidence>
<evidence type="ECO:0000256" key="2">
    <source>
        <dbReference type="ARBA" id="ARBA00023315"/>
    </source>
</evidence>
<name>A0A917PX70_9PSED</name>
<proteinExistence type="predicted"/>
<keyword evidence="5" id="KW-1185">Reference proteome</keyword>
<accession>A0A917PX70</accession>
<reference evidence="4" key="1">
    <citation type="journal article" date="2014" name="Int. J. Syst. Evol. Microbiol.">
        <title>Complete genome sequence of Corynebacterium casei LMG S-19264T (=DSM 44701T), isolated from a smear-ripened cheese.</title>
        <authorList>
            <consortium name="US DOE Joint Genome Institute (JGI-PGF)"/>
            <person name="Walter F."/>
            <person name="Albersmeier A."/>
            <person name="Kalinowski J."/>
            <person name="Ruckert C."/>
        </authorList>
    </citation>
    <scope>NUCLEOTIDE SEQUENCE</scope>
    <source>
        <strain evidence="4">JCM 30078</strain>
    </source>
</reference>
<protein>
    <submittedName>
        <fullName evidence="4">Acetyltransferase</fullName>
    </submittedName>
</protein>
<evidence type="ECO:0000256" key="1">
    <source>
        <dbReference type="ARBA" id="ARBA00022679"/>
    </source>
</evidence>
<dbReference type="SUPFAM" id="SSF55729">
    <property type="entry name" value="Acyl-CoA N-acyltransferases (Nat)"/>
    <property type="match status" value="1"/>
</dbReference>
<dbReference type="Proteomes" id="UP000635983">
    <property type="component" value="Unassembled WGS sequence"/>
</dbReference>
<dbReference type="GO" id="GO:0016747">
    <property type="term" value="F:acyltransferase activity, transferring groups other than amino-acyl groups"/>
    <property type="evidence" value="ECO:0007669"/>
    <property type="project" value="InterPro"/>
</dbReference>
<dbReference type="InterPro" id="IPR050832">
    <property type="entry name" value="Bact_Acetyltransf"/>
</dbReference>
<reference evidence="4" key="2">
    <citation type="submission" date="2020-09" db="EMBL/GenBank/DDBJ databases">
        <authorList>
            <person name="Sun Q."/>
            <person name="Ohkuma M."/>
        </authorList>
    </citation>
    <scope>NUCLEOTIDE SEQUENCE</scope>
    <source>
        <strain evidence="4">JCM 30078</strain>
    </source>
</reference>
<comment type="caution">
    <text evidence="4">The sequence shown here is derived from an EMBL/GenBank/DDBJ whole genome shotgun (WGS) entry which is preliminary data.</text>
</comment>
<sequence length="153" mass="16947">MTQPGKTTIDKAGPADADTIKAIVVAAYTKYVERMGKQPAPMSTDYSALIRSGGLYALRIDGRIVGAIVLAKTPDSISINNLVVDPALQGHGLGRLLMEFAEKMARSENLPALTLFTNEKMHENIVLYKKIGFVEIDRKFDQGFNRVYFRKQL</sequence>
<keyword evidence="1" id="KW-0808">Transferase</keyword>
<gene>
    <name evidence="4" type="ORF">GCM10009304_24800</name>
</gene>
<dbReference type="CDD" id="cd04301">
    <property type="entry name" value="NAT_SF"/>
    <property type="match status" value="1"/>
</dbReference>